<dbReference type="Proteomes" id="UP000663305">
    <property type="component" value="Plasmid pHSR-Bgl01"/>
</dbReference>
<name>A0A897NPZ5_9EURY</name>
<dbReference type="InterPro" id="IPR009057">
    <property type="entry name" value="Homeodomain-like_sf"/>
</dbReference>
<protein>
    <submittedName>
        <fullName evidence="1">Transposase</fullName>
    </submittedName>
</protein>
<proteinExistence type="predicted"/>
<gene>
    <name evidence="1" type="ORF">HSBGL_4121</name>
</gene>
<geneLocation type="plasmid" evidence="1 2">
    <name>pHSR-Bgl01</name>
</geneLocation>
<accession>A0A897NPZ5</accession>
<dbReference type="AlphaFoldDB" id="A0A897NPZ5"/>
<sequence>MPRTQKYVVDLSADERAELNALLASGTHKTRVLTRARCLLHADDGLTDDEVSQAVGCHPGTVGRHRKRYTEDGLAAINRRKADRVYERKLDGREEAHLIALACSDPPEGRSRWSLHLLAEHLVGLTEIDVESISHETVRQVLKKHDCTLTDPNHG</sequence>
<organism evidence="1 2">
    <name type="scientific">Halapricum desulfuricans</name>
    <dbReference type="NCBI Taxonomy" id="2841257"/>
    <lineage>
        <taxon>Archaea</taxon>
        <taxon>Methanobacteriati</taxon>
        <taxon>Methanobacteriota</taxon>
        <taxon>Stenosarchaea group</taxon>
        <taxon>Halobacteria</taxon>
        <taxon>Halobacteriales</taxon>
        <taxon>Haloarculaceae</taxon>
        <taxon>Halapricum</taxon>
    </lineage>
</organism>
<keyword evidence="1" id="KW-0614">Plasmid</keyword>
<dbReference type="EMBL" id="CP064790">
    <property type="protein sequence ID" value="QSG13535.1"/>
    <property type="molecule type" value="Genomic_DNA"/>
</dbReference>
<reference evidence="1" key="1">
    <citation type="submission" date="2020-11" db="EMBL/GenBank/DDBJ databases">
        <title>Carbohydrate-dependent, anaerobic sulfur respiration: A novel catabolism in halophilic archaea.</title>
        <authorList>
            <person name="Sorokin D.Y."/>
            <person name="Messina E."/>
            <person name="Smedile F."/>
            <person name="La Cono V."/>
            <person name="Hallsworth J.E."/>
            <person name="Yakimov M.M."/>
        </authorList>
    </citation>
    <scope>NUCLEOTIDE SEQUENCE</scope>
    <source>
        <strain evidence="1">HSR-Bgl</strain>
        <plasmid evidence="1">pHSR-Bgl01</plasmid>
    </source>
</reference>
<dbReference type="SUPFAM" id="SSF46689">
    <property type="entry name" value="Homeodomain-like"/>
    <property type="match status" value="1"/>
</dbReference>
<dbReference type="Pfam" id="PF13565">
    <property type="entry name" value="HTH_32"/>
    <property type="match status" value="1"/>
</dbReference>
<evidence type="ECO:0000313" key="2">
    <source>
        <dbReference type="Proteomes" id="UP000663305"/>
    </source>
</evidence>
<evidence type="ECO:0000313" key="1">
    <source>
        <dbReference type="EMBL" id="QSG13535.1"/>
    </source>
</evidence>